<dbReference type="GeneID" id="115890462"/>
<feature type="compositionally biased region" description="Polar residues" evidence="1">
    <location>
        <begin position="133"/>
        <end position="144"/>
    </location>
</feature>
<gene>
    <name evidence="3" type="primary">LOC115890462</name>
</gene>
<sequence>MPRYKNYCYPENCFDPCCQTSRSRRSDEEDLASNIKEFQLQKIYNTNDKTAQFNTLIKTDKSVIVEHKKSSLSNREKNKPIEISEVDLTKKSLKSLFNPFKGKSPKRTKRKNDSDEEPNEKVSVIHKLDEPVGQNSSSSLSPRTQELKSNDINYELSFSDAIKIKIEYQKLIDIIWTSCFRVLFGPSLDETIVASVDTVHCIMQLRYQSC</sequence>
<protein>
    <submittedName>
        <fullName evidence="3">Uncharacterized protein LOC115890462</fullName>
    </submittedName>
</protein>
<reference evidence="3" key="1">
    <citation type="submission" date="2025-08" db="UniProtKB">
        <authorList>
            <consortium name="RefSeq"/>
        </authorList>
    </citation>
    <scope>IDENTIFICATION</scope>
    <source>
        <tissue evidence="3">Gonads</tissue>
    </source>
</reference>
<accession>A0A6J2YTP7</accession>
<evidence type="ECO:0000313" key="2">
    <source>
        <dbReference type="Proteomes" id="UP000504635"/>
    </source>
</evidence>
<dbReference type="InParanoid" id="A0A6J2YTP7"/>
<name>A0A6J2YTP7_SITOR</name>
<dbReference type="RefSeq" id="XP_030766561.1">
    <property type="nucleotide sequence ID" value="XM_030910701.1"/>
</dbReference>
<dbReference type="KEGG" id="soy:115890462"/>
<keyword evidence="2" id="KW-1185">Reference proteome</keyword>
<dbReference type="AlphaFoldDB" id="A0A6J2YTP7"/>
<dbReference type="Proteomes" id="UP000504635">
    <property type="component" value="Unplaced"/>
</dbReference>
<organism evidence="2 3">
    <name type="scientific">Sitophilus oryzae</name>
    <name type="common">Rice weevil</name>
    <name type="synonym">Curculio oryzae</name>
    <dbReference type="NCBI Taxonomy" id="7048"/>
    <lineage>
        <taxon>Eukaryota</taxon>
        <taxon>Metazoa</taxon>
        <taxon>Ecdysozoa</taxon>
        <taxon>Arthropoda</taxon>
        <taxon>Hexapoda</taxon>
        <taxon>Insecta</taxon>
        <taxon>Pterygota</taxon>
        <taxon>Neoptera</taxon>
        <taxon>Endopterygota</taxon>
        <taxon>Coleoptera</taxon>
        <taxon>Polyphaga</taxon>
        <taxon>Cucujiformia</taxon>
        <taxon>Curculionidae</taxon>
        <taxon>Dryophthorinae</taxon>
        <taxon>Sitophilus</taxon>
    </lineage>
</organism>
<feature type="region of interest" description="Disordered" evidence="1">
    <location>
        <begin position="96"/>
        <end position="144"/>
    </location>
</feature>
<evidence type="ECO:0000313" key="3">
    <source>
        <dbReference type="RefSeq" id="XP_030766561.1"/>
    </source>
</evidence>
<evidence type="ECO:0000256" key="1">
    <source>
        <dbReference type="SAM" id="MobiDB-lite"/>
    </source>
</evidence>
<proteinExistence type="predicted"/>